<feature type="non-terminal residue" evidence="2">
    <location>
        <position position="131"/>
    </location>
</feature>
<accession>A0A9X9MEN2</accession>
<organism evidence="2 3">
    <name type="scientific">Gulo gulo</name>
    <name type="common">Wolverine</name>
    <name type="synonym">Gluton</name>
    <dbReference type="NCBI Taxonomy" id="48420"/>
    <lineage>
        <taxon>Eukaryota</taxon>
        <taxon>Metazoa</taxon>
        <taxon>Chordata</taxon>
        <taxon>Craniata</taxon>
        <taxon>Vertebrata</taxon>
        <taxon>Euteleostomi</taxon>
        <taxon>Mammalia</taxon>
        <taxon>Eutheria</taxon>
        <taxon>Laurasiatheria</taxon>
        <taxon>Carnivora</taxon>
        <taxon>Caniformia</taxon>
        <taxon>Musteloidea</taxon>
        <taxon>Mustelidae</taxon>
        <taxon>Guloninae</taxon>
        <taxon>Gulo</taxon>
    </lineage>
</organism>
<feature type="region of interest" description="Disordered" evidence="1">
    <location>
        <begin position="1"/>
        <end position="29"/>
    </location>
</feature>
<gene>
    <name evidence="2" type="ORF">BN2614_LOCUS5</name>
</gene>
<protein>
    <submittedName>
        <fullName evidence="2">Uncharacterized protein</fullName>
    </submittedName>
</protein>
<evidence type="ECO:0000313" key="2">
    <source>
        <dbReference type="EMBL" id="VCX43032.1"/>
    </source>
</evidence>
<keyword evidence="3" id="KW-1185">Reference proteome</keyword>
<name>A0A9X9MEN2_GULGU</name>
<feature type="compositionally biased region" description="Gly residues" evidence="1">
    <location>
        <begin position="1"/>
        <end position="21"/>
    </location>
</feature>
<proteinExistence type="predicted"/>
<feature type="compositionally biased region" description="Pro residues" evidence="1">
    <location>
        <begin position="122"/>
        <end position="131"/>
    </location>
</feature>
<evidence type="ECO:0000256" key="1">
    <source>
        <dbReference type="SAM" id="MobiDB-lite"/>
    </source>
</evidence>
<dbReference type="AlphaFoldDB" id="A0A9X9MEN2"/>
<reference evidence="2 3" key="1">
    <citation type="submission" date="2018-10" db="EMBL/GenBank/DDBJ databases">
        <authorList>
            <person name="Ekblom R."/>
            <person name="Jareborg N."/>
        </authorList>
    </citation>
    <scope>NUCLEOTIDE SEQUENCE [LARGE SCALE GENOMIC DNA]</scope>
    <source>
        <tissue evidence="2">Muscle</tissue>
    </source>
</reference>
<feature type="region of interest" description="Disordered" evidence="1">
    <location>
        <begin position="102"/>
        <end position="131"/>
    </location>
</feature>
<comment type="caution">
    <text evidence="2">The sequence shown here is derived from an EMBL/GenBank/DDBJ whole genome shotgun (WGS) entry which is preliminary data.</text>
</comment>
<evidence type="ECO:0000313" key="3">
    <source>
        <dbReference type="Proteomes" id="UP000269945"/>
    </source>
</evidence>
<dbReference type="EMBL" id="CYRY02047119">
    <property type="protein sequence ID" value="VCX43032.1"/>
    <property type="molecule type" value="Genomic_DNA"/>
</dbReference>
<sequence>MPFLGSRGGAWPGSAGPGLGSGSSLAPSSEGSGFFLRMPLGSLRLPLAGRRAGSSAGSPWRDWATSFSLRDFFRECWRSRPGATLPPPGTCCLKKLQTLAPFSRSGREERRSQSAMEARPESPLPCPPSRT</sequence>
<dbReference type="Proteomes" id="UP000269945">
    <property type="component" value="Unassembled WGS sequence"/>
</dbReference>